<feature type="region of interest" description="Disordered" evidence="1">
    <location>
        <begin position="1"/>
        <end position="69"/>
    </location>
</feature>
<feature type="transmembrane region" description="Helical" evidence="2">
    <location>
        <begin position="418"/>
        <end position="436"/>
    </location>
</feature>
<feature type="transmembrane region" description="Helical" evidence="2">
    <location>
        <begin position="523"/>
        <end position="541"/>
    </location>
</feature>
<feature type="domain" description="Calcineurin-like phosphoesterase" evidence="3">
    <location>
        <begin position="138"/>
        <end position="340"/>
    </location>
</feature>
<name>A0A8J4DWJ2_9ACTN</name>
<dbReference type="Proteomes" id="UP000619260">
    <property type="component" value="Unassembled WGS sequence"/>
</dbReference>
<dbReference type="Gene3D" id="3.60.21.10">
    <property type="match status" value="1"/>
</dbReference>
<dbReference type="AlphaFoldDB" id="A0A8J4DWJ2"/>
<dbReference type="SUPFAM" id="SSF56300">
    <property type="entry name" value="Metallo-dependent phosphatases"/>
    <property type="match status" value="1"/>
</dbReference>
<dbReference type="EMBL" id="BOPF01000074">
    <property type="protein sequence ID" value="GIJ52318.1"/>
    <property type="molecule type" value="Genomic_DNA"/>
</dbReference>
<feature type="compositionally biased region" description="Low complexity" evidence="1">
    <location>
        <begin position="1"/>
        <end position="11"/>
    </location>
</feature>
<keyword evidence="2" id="KW-0812">Transmembrane</keyword>
<reference evidence="4" key="1">
    <citation type="submission" date="2021-01" db="EMBL/GenBank/DDBJ databases">
        <title>Whole genome shotgun sequence of Virgisporangium aliadipatigenens NBRC 105644.</title>
        <authorList>
            <person name="Komaki H."/>
            <person name="Tamura T."/>
        </authorList>
    </citation>
    <scope>NUCLEOTIDE SEQUENCE</scope>
    <source>
        <strain evidence="4">NBRC 105644</strain>
    </source>
</reference>
<dbReference type="Pfam" id="PF00149">
    <property type="entry name" value="Metallophos"/>
    <property type="match status" value="1"/>
</dbReference>
<keyword evidence="2" id="KW-1133">Transmembrane helix</keyword>
<protein>
    <recommendedName>
        <fullName evidence="3">Calcineurin-like phosphoesterase domain-containing protein</fullName>
    </recommendedName>
</protein>
<organism evidence="4 5">
    <name type="scientific">Virgisporangium aliadipatigenens</name>
    <dbReference type="NCBI Taxonomy" id="741659"/>
    <lineage>
        <taxon>Bacteria</taxon>
        <taxon>Bacillati</taxon>
        <taxon>Actinomycetota</taxon>
        <taxon>Actinomycetes</taxon>
        <taxon>Micromonosporales</taxon>
        <taxon>Micromonosporaceae</taxon>
        <taxon>Virgisporangium</taxon>
    </lineage>
</organism>
<gene>
    <name evidence="4" type="ORF">Val02_92040</name>
</gene>
<evidence type="ECO:0000313" key="5">
    <source>
        <dbReference type="Proteomes" id="UP000619260"/>
    </source>
</evidence>
<feature type="transmembrane region" description="Helical" evidence="2">
    <location>
        <begin position="448"/>
        <end position="469"/>
    </location>
</feature>
<dbReference type="GO" id="GO:0016787">
    <property type="term" value="F:hydrolase activity"/>
    <property type="evidence" value="ECO:0007669"/>
    <property type="project" value="InterPro"/>
</dbReference>
<dbReference type="PANTHER" id="PTHR34211">
    <property type="entry name" value="CALCINEURIN-LIKE METALLO-PHOSPHOESTERASE SUPERFAMILY PROTEIN"/>
    <property type="match status" value="1"/>
</dbReference>
<comment type="caution">
    <text evidence="4">The sequence shown here is derived from an EMBL/GenBank/DDBJ whole genome shotgun (WGS) entry which is preliminary data.</text>
</comment>
<evidence type="ECO:0000256" key="2">
    <source>
        <dbReference type="SAM" id="Phobius"/>
    </source>
</evidence>
<accession>A0A8J4DWJ2</accession>
<keyword evidence="2" id="KW-0472">Membrane</keyword>
<evidence type="ECO:0000259" key="3">
    <source>
        <dbReference type="Pfam" id="PF00149"/>
    </source>
</evidence>
<feature type="compositionally biased region" description="Low complexity" evidence="1">
    <location>
        <begin position="23"/>
        <end position="41"/>
    </location>
</feature>
<feature type="transmembrane region" description="Helical" evidence="2">
    <location>
        <begin position="481"/>
        <end position="503"/>
    </location>
</feature>
<evidence type="ECO:0000313" key="4">
    <source>
        <dbReference type="EMBL" id="GIJ52318.1"/>
    </source>
</evidence>
<proteinExistence type="predicted"/>
<keyword evidence="5" id="KW-1185">Reference proteome</keyword>
<dbReference type="PANTHER" id="PTHR34211:SF3">
    <property type="entry name" value="CALCINEURIN-LIKE METALLO-PHOSPHOESTERASE SUPERFAMILY PROTEIN"/>
    <property type="match status" value="1"/>
</dbReference>
<dbReference type="RefSeq" id="WP_239153851.1">
    <property type="nucleotide sequence ID" value="NZ_BOPF01000074.1"/>
</dbReference>
<dbReference type="InterPro" id="IPR004843">
    <property type="entry name" value="Calcineurin-like_PHP"/>
</dbReference>
<sequence>MNVDDAATPDATRPDTPPPVEAPPAVAAPPLTAGADQAIGGSPIGGGPALPPDEEPAPGRVRPASLDPYDLGFTPRPPVPWLNPVLLAGTAVRVLLAELFGAYLDKRELQDALVADLYDERLPVEGADQPEELWLDYVADLGDGFDGTYSIAYLLAQRELNAEGHVLPRASVVVMGGDQVYPTASGTQYENRFKGPYRAALPEVPPDGPRPTLYALPGNHDWYDGLTAFLRLFARVEEGHVGGWRTRQHRSYFALRLPHRWWLFAIDVQFGAYLDEPQLRYFRQMATRLDPGDRVILCPPSPNWVHEPAAYTTIDYFIRRILKPTGAEIRVIIAGDLHHYARYTHPERELITCGGGGAYLFPTHRLPKEVVVPPPENVVQRDSPRRKHTLAATYPTRQRSRRFAAGVFSRLPLRNSGFVTVIGMLHMLLMLAFANAQQRVGSGVAQSLITIPLGILVVFVMGSTTAFAVPKAGQQRGWEHWTLGIGHGLAHLGLAAAGAWVWLHLPLFGLPFPLPLLAATVTYLPVVAVLAGWVVGGYLLIASTLDVNVNELFAAQGIFDAKSFLRMHIDRDGTLTIYPVAVERVSRKWRANPEGAPHEPWIEPEKPIAYTLAEDPIQIR</sequence>
<evidence type="ECO:0000256" key="1">
    <source>
        <dbReference type="SAM" id="MobiDB-lite"/>
    </source>
</evidence>
<dbReference type="InterPro" id="IPR029052">
    <property type="entry name" value="Metallo-depent_PP-like"/>
</dbReference>